<comment type="caution">
    <text evidence="3">Lacks conserved residue(s) required for the propagation of feature annotation.</text>
</comment>
<feature type="region of interest" description="Leucine repeat II (LRII)" evidence="3">
    <location>
        <begin position="319"/>
        <end position="351"/>
    </location>
</feature>
<keyword evidence="5" id="KW-1185">Reference proteome</keyword>
<evidence type="ECO:0000256" key="3">
    <source>
        <dbReference type="PROSITE-ProRule" id="PRU01191"/>
    </source>
</evidence>
<dbReference type="PANTHER" id="PTHR31636">
    <property type="entry name" value="OSJNBA0084A10.13 PROTEIN-RELATED"/>
    <property type="match status" value="1"/>
</dbReference>
<evidence type="ECO:0000313" key="4">
    <source>
        <dbReference type="EMBL" id="GFZ13911.1"/>
    </source>
</evidence>
<dbReference type="PROSITE" id="PS50985">
    <property type="entry name" value="GRAS"/>
    <property type="match status" value="1"/>
</dbReference>
<dbReference type="OrthoDB" id="770224at2759"/>
<protein>
    <recommendedName>
        <fullName evidence="6">GRAS family transcription factor</fullName>
    </recommendedName>
</protein>
<dbReference type="Pfam" id="PF03514">
    <property type="entry name" value="GRAS"/>
    <property type="match status" value="1"/>
</dbReference>
<dbReference type="AlphaFoldDB" id="A0A7J0GT65"/>
<keyword evidence="1" id="KW-0805">Transcription regulation</keyword>
<evidence type="ECO:0008006" key="6">
    <source>
        <dbReference type="Google" id="ProtNLM"/>
    </source>
</evidence>
<dbReference type="EMBL" id="BJWL01000024">
    <property type="protein sequence ID" value="GFZ13911.1"/>
    <property type="molecule type" value="Genomic_DNA"/>
</dbReference>
<keyword evidence="2" id="KW-0804">Transcription</keyword>
<dbReference type="InterPro" id="IPR005202">
    <property type="entry name" value="TF_GRAS"/>
</dbReference>
<feature type="region of interest" description="SAW" evidence="3">
    <location>
        <begin position="454"/>
        <end position="485"/>
    </location>
</feature>
<dbReference type="Proteomes" id="UP000585474">
    <property type="component" value="Unassembled WGS sequence"/>
</dbReference>
<comment type="caution">
    <text evidence="4">The sequence shown here is derived from an EMBL/GenBank/DDBJ whole genome shotgun (WGS) entry which is preliminary data.</text>
</comment>
<proteinExistence type="inferred from homology"/>
<comment type="similarity">
    <text evidence="3">Belongs to the GRAS family.</text>
</comment>
<evidence type="ECO:0000256" key="2">
    <source>
        <dbReference type="ARBA" id="ARBA00023163"/>
    </source>
</evidence>
<name>A0A7J0GT65_9ERIC</name>
<sequence>MNEMFPFEHSNLGGFSYEYGSKGFESEEGRNSVKPAYLYGKESRGEKGGTVSFSSDFGFYLENSAEDGLLFSNYQQEHQQHSVSDFGNLDDLYLDMVSLPFQSSLKDTTKISSFHAEKMLLDEPKNEKPWVDDLSVFSHPFGSSFLGLSDDETGDVARVQNLLASAEKVGQQQYDRANKLLCQCYELSSDTGNPVQRLVYYFSEALREKIDRETGRTTATSLGEKQLLDLQEAIACPNFAALITFHQQMPFSQVSIFPGMQAIIERVAEAKKVHLIELEIKSGLQCTILMQALAGRSECPLELLKITAVGTKARSTIEETGERLMSFAQSINLPFSFKIVMVSDFLNLHEDLFELEEEETVAINAPYCLWPMLARPDRLERLMRVLRRINPCVMAVIEVEANHNSPVFVNRFIEALFFFGAYFDCLEDCMDRNDPNRKMSESGYFSPTIQNIIAAEGEERIMRHVNISVWRAFFARFLMGMKEEQ</sequence>
<evidence type="ECO:0000256" key="1">
    <source>
        <dbReference type="ARBA" id="ARBA00023015"/>
    </source>
</evidence>
<gene>
    <name evidence="4" type="ORF">Acr_24g0001010</name>
</gene>
<evidence type="ECO:0000313" key="5">
    <source>
        <dbReference type="Proteomes" id="UP000585474"/>
    </source>
</evidence>
<organism evidence="4 5">
    <name type="scientific">Actinidia rufa</name>
    <dbReference type="NCBI Taxonomy" id="165716"/>
    <lineage>
        <taxon>Eukaryota</taxon>
        <taxon>Viridiplantae</taxon>
        <taxon>Streptophyta</taxon>
        <taxon>Embryophyta</taxon>
        <taxon>Tracheophyta</taxon>
        <taxon>Spermatophyta</taxon>
        <taxon>Magnoliopsida</taxon>
        <taxon>eudicotyledons</taxon>
        <taxon>Gunneridae</taxon>
        <taxon>Pentapetalae</taxon>
        <taxon>asterids</taxon>
        <taxon>Ericales</taxon>
        <taxon>Actinidiaceae</taxon>
        <taxon>Actinidia</taxon>
    </lineage>
</organism>
<reference evidence="4 5" key="1">
    <citation type="submission" date="2019-07" db="EMBL/GenBank/DDBJ databases">
        <title>De Novo Assembly of kiwifruit Actinidia rufa.</title>
        <authorList>
            <person name="Sugita-Konishi S."/>
            <person name="Sato K."/>
            <person name="Mori E."/>
            <person name="Abe Y."/>
            <person name="Kisaki G."/>
            <person name="Hamano K."/>
            <person name="Suezawa K."/>
            <person name="Otani M."/>
            <person name="Fukuda T."/>
            <person name="Manabe T."/>
            <person name="Gomi K."/>
            <person name="Tabuchi M."/>
            <person name="Akimitsu K."/>
            <person name="Kataoka I."/>
        </authorList>
    </citation>
    <scope>NUCLEOTIDE SEQUENCE [LARGE SCALE GENOMIC DNA]</scope>
    <source>
        <strain evidence="5">cv. Fuchu</strain>
    </source>
</reference>
<accession>A0A7J0GT65</accession>